<dbReference type="AlphaFoldDB" id="A0A0F8Z8V7"/>
<evidence type="ECO:0000256" key="1">
    <source>
        <dbReference type="SAM" id="Phobius"/>
    </source>
</evidence>
<keyword evidence="1" id="KW-0812">Transmembrane</keyword>
<evidence type="ECO:0000259" key="2">
    <source>
        <dbReference type="Pfam" id="PF10882"/>
    </source>
</evidence>
<feature type="domain" description="Bacterial Pleckstrin homology" evidence="2">
    <location>
        <begin position="44"/>
        <end position="145"/>
    </location>
</feature>
<organism evidence="3">
    <name type="scientific">marine sediment metagenome</name>
    <dbReference type="NCBI Taxonomy" id="412755"/>
    <lineage>
        <taxon>unclassified sequences</taxon>
        <taxon>metagenomes</taxon>
        <taxon>ecological metagenomes</taxon>
    </lineage>
</organism>
<protein>
    <recommendedName>
        <fullName evidence="2">Bacterial Pleckstrin homology domain-containing protein</fullName>
    </recommendedName>
</protein>
<dbReference type="Pfam" id="PF10882">
    <property type="entry name" value="bPH_5"/>
    <property type="match status" value="1"/>
</dbReference>
<name>A0A0F8Z8V7_9ZZZZ</name>
<reference evidence="3" key="1">
    <citation type="journal article" date="2015" name="Nature">
        <title>Complex archaea that bridge the gap between prokaryotes and eukaryotes.</title>
        <authorList>
            <person name="Spang A."/>
            <person name="Saw J.H."/>
            <person name="Jorgensen S.L."/>
            <person name="Zaremba-Niedzwiedzka K."/>
            <person name="Martijn J."/>
            <person name="Lind A.E."/>
            <person name="van Eijk R."/>
            <person name="Schleper C."/>
            <person name="Guy L."/>
            <person name="Ettema T.J."/>
        </authorList>
    </citation>
    <scope>NUCLEOTIDE SEQUENCE</scope>
</reference>
<keyword evidence="1" id="KW-1133">Transmembrane helix</keyword>
<dbReference type="EMBL" id="LAZR01049204">
    <property type="protein sequence ID" value="KKK90188.1"/>
    <property type="molecule type" value="Genomic_DNA"/>
</dbReference>
<accession>A0A0F8Z8V7</accession>
<keyword evidence="1" id="KW-0472">Membrane</keyword>
<evidence type="ECO:0000313" key="3">
    <source>
        <dbReference type="EMBL" id="KKK90188.1"/>
    </source>
</evidence>
<feature type="transmembrane region" description="Helical" evidence="1">
    <location>
        <begin position="16"/>
        <end position="38"/>
    </location>
</feature>
<gene>
    <name evidence="3" type="ORF">LCGC14_2725590</name>
</gene>
<comment type="caution">
    <text evidence="3">The sequence shown here is derived from an EMBL/GenBank/DDBJ whole genome shotgun (WGS) entry which is preliminary data.</text>
</comment>
<proteinExistence type="predicted"/>
<dbReference type="InterPro" id="IPR027783">
    <property type="entry name" value="Bacterial_PH-related"/>
</dbReference>
<sequence length="152" mass="17141">MVSKVFSIIPATAAPIWVVIAIVILLIILASFFGFVSYSARNLKFILTEQGLQIKGGIYGRFIPKDSFIKENAKILNLNTMKEYKPKIRKNGIGLPGYKEGWFKLKNGEKALLYVTDSSKVAYIPTKDSYSVLLSTGQPRELFKSMNELWKD</sequence>